<proteinExistence type="predicted"/>
<keyword evidence="2" id="KW-0732">Signal</keyword>
<evidence type="ECO:0000313" key="4">
    <source>
        <dbReference type="Proteomes" id="UP000250790"/>
    </source>
</evidence>
<dbReference type="EMBL" id="NESN01000003">
    <property type="protein sequence ID" value="PUE53526.1"/>
    <property type="molecule type" value="Genomic_DNA"/>
</dbReference>
<dbReference type="Proteomes" id="UP000250790">
    <property type="component" value="Unassembled WGS sequence"/>
</dbReference>
<dbReference type="OrthoDB" id="5297272at2"/>
<dbReference type="AlphaFoldDB" id="A0A315E6H9"/>
<evidence type="ECO:0000256" key="1">
    <source>
        <dbReference type="SAM" id="MobiDB-lite"/>
    </source>
</evidence>
<evidence type="ECO:0000256" key="2">
    <source>
        <dbReference type="SAM" id="SignalP"/>
    </source>
</evidence>
<sequence length="175" mass="18814">MQKMTAILLLAFLALPAWSQVPASTSKSAQAKPAQAKSKPGTSKTQVAPKAEPETPMGPDELAIADRVHKGQLPCELGATVRLEADAAQPGYFYLHGKGFRYRMHPVATTTGAIRLEDRKAGAVWLQLANKSMLMDQNKGRRLADECANAEQVAFAENMKTNPPPSLIDTSGTGR</sequence>
<accession>A0A315E6H9</accession>
<keyword evidence="4" id="KW-1185">Reference proteome</keyword>
<comment type="caution">
    <text evidence="3">The sequence shown here is derived from an EMBL/GenBank/DDBJ whole genome shotgun (WGS) entry which is preliminary data.</text>
</comment>
<feature type="region of interest" description="Disordered" evidence="1">
    <location>
        <begin position="24"/>
        <end position="59"/>
    </location>
</feature>
<gene>
    <name evidence="3" type="ORF">B9Z37_09805</name>
</gene>
<name>A0A315E6H9_9BURK</name>
<feature type="compositionally biased region" description="Low complexity" evidence="1">
    <location>
        <begin position="24"/>
        <end position="40"/>
    </location>
</feature>
<feature type="chain" id="PRO_5016428679" evidence="2">
    <location>
        <begin position="20"/>
        <end position="175"/>
    </location>
</feature>
<feature type="signal peptide" evidence="2">
    <location>
        <begin position="1"/>
        <end position="19"/>
    </location>
</feature>
<protein>
    <submittedName>
        <fullName evidence="3">Uncharacterized protein</fullName>
    </submittedName>
</protein>
<evidence type="ECO:0000313" key="3">
    <source>
        <dbReference type="EMBL" id="PUE53526.1"/>
    </source>
</evidence>
<reference evidence="3 4" key="1">
    <citation type="submission" date="2017-04" db="EMBL/GenBank/DDBJ databases">
        <title>Unexpected and diverse lifestyles within the genus Limnohabitans.</title>
        <authorList>
            <person name="Kasalicky V."/>
            <person name="Mehrshad M."/>
            <person name="Andrei S.-A."/>
            <person name="Salcher M."/>
            <person name="Kratochvilova H."/>
            <person name="Simek K."/>
            <person name="Ghai R."/>
        </authorList>
    </citation>
    <scope>NUCLEOTIDE SEQUENCE [LARGE SCALE GENOMIC DNA]</scope>
    <source>
        <strain evidence="3 4">II-B4</strain>
    </source>
</reference>
<organism evidence="3 4">
    <name type="scientific">Limnohabitans parvus II-B4</name>
    <dbReference type="NCBI Taxonomy" id="1293052"/>
    <lineage>
        <taxon>Bacteria</taxon>
        <taxon>Pseudomonadati</taxon>
        <taxon>Pseudomonadota</taxon>
        <taxon>Betaproteobacteria</taxon>
        <taxon>Burkholderiales</taxon>
        <taxon>Comamonadaceae</taxon>
        <taxon>Limnohabitans</taxon>
    </lineage>
</organism>